<keyword evidence="2" id="KW-0472">Membrane</keyword>
<sequence length="184" mass="20395">MSDSGTTTADDAAWWRLWATRHRVAAAVLGGVIAAHVATIFGYWFPGVGLPRLDWNTANGWVYVPFGTPLEKFAVGGLFHYLDGIIFAVALHPVLPWRNTVLGNLAKGRLRHPARHHERRLRDPAHLRPRPRHRPRHPEPGPRMEVHPRGIRLALGVRPSPGPHLQPPALTDHHGRGPAGGTRP</sequence>
<evidence type="ECO:0000313" key="4">
    <source>
        <dbReference type="Proteomes" id="UP001631993"/>
    </source>
</evidence>
<keyword evidence="4" id="KW-1185">Reference proteome</keyword>
<dbReference type="RefSeq" id="WP_369277371.1">
    <property type="nucleotide sequence ID" value="NZ_JBJVMW010000011.1"/>
</dbReference>
<protein>
    <submittedName>
        <fullName evidence="3">Uncharacterized protein</fullName>
    </submittedName>
</protein>
<feature type="region of interest" description="Disordered" evidence="1">
    <location>
        <begin position="112"/>
        <end position="184"/>
    </location>
</feature>
<feature type="transmembrane region" description="Helical" evidence="2">
    <location>
        <begin position="24"/>
        <end position="45"/>
    </location>
</feature>
<organism evidence="3 4">
    <name type="scientific">Streptomyces galilaeus</name>
    <dbReference type="NCBI Taxonomy" id="33899"/>
    <lineage>
        <taxon>Bacteria</taxon>
        <taxon>Bacillati</taxon>
        <taxon>Actinomycetota</taxon>
        <taxon>Actinomycetes</taxon>
        <taxon>Kitasatosporales</taxon>
        <taxon>Streptomycetaceae</taxon>
        <taxon>Streptomyces</taxon>
    </lineage>
</organism>
<comment type="caution">
    <text evidence="3">The sequence shown here is derived from an EMBL/GenBank/DDBJ whole genome shotgun (WGS) entry which is preliminary data.</text>
</comment>
<proteinExistence type="predicted"/>
<feature type="compositionally biased region" description="Basic residues" evidence="1">
    <location>
        <begin position="127"/>
        <end position="136"/>
    </location>
</feature>
<gene>
    <name evidence="3" type="ORF">ACKI1S_23160</name>
</gene>
<name>A0ABW9IPH5_STRGJ</name>
<evidence type="ECO:0000313" key="3">
    <source>
        <dbReference type="EMBL" id="MFM9649033.1"/>
    </source>
</evidence>
<feature type="compositionally biased region" description="Basic and acidic residues" evidence="1">
    <location>
        <begin position="137"/>
        <end position="148"/>
    </location>
</feature>
<accession>A0ABW9IPH5</accession>
<keyword evidence="2" id="KW-0812">Transmembrane</keyword>
<feature type="transmembrane region" description="Helical" evidence="2">
    <location>
        <begin position="73"/>
        <end position="95"/>
    </location>
</feature>
<dbReference type="Proteomes" id="UP001631993">
    <property type="component" value="Unassembled WGS sequence"/>
</dbReference>
<evidence type="ECO:0000256" key="2">
    <source>
        <dbReference type="SAM" id="Phobius"/>
    </source>
</evidence>
<keyword evidence="2" id="KW-1133">Transmembrane helix</keyword>
<evidence type="ECO:0000256" key="1">
    <source>
        <dbReference type="SAM" id="MobiDB-lite"/>
    </source>
</evidence>
<reference evidence="3 4" key="1">
    <citation type="submission" date="2024-12" db="EMBL/GenBank/DDBJ databases">
        <title>Forecasting of Potato common scab and diversities of Pathogenic streptomyces spp. in china.</title>
        <authorList>
            <person name="Handique U."/>
            <person name="Wu J."/>
        </authorList>
    </citation>
    <scope>NUCLEOTIDE SEQUENCE [LARGE SCALE GENOMIC DNA]</scope>
    <source>
        <strain evidence="3 4">ZRIMU1585</strain>
    </source>
</reference>
<dbReference type="EMBL" id="JBJVNE010000011">
    <property type="protein sequence ID" value="MFM9649033.1"/>
    <property type="molecule type" value="Genomic_DNA"/>
</dbReference>